<dbReference type="SUPFAM" id="SSF69500">
    <property type="entry name" value="DTD-like"/>
    <property type="match status" value="1"/>
</dbReference>
<dbReference type="Proteomes" id="UP001218638">
    <property type="component" value="Chromosome"/>
</dbReference>
<dbReference type="GO" id="GO:0000049">
    <property type="term" value="F:tRNA binding"/>
    <property type="evidence" value="ECO:0007669"/>
    <property type="project" value="UniProtKB-UniRule"/>
</dbReference>
<dbReference type="GO" id="GO:0019478">
    <property type="term" value="P:D-amino acid catabolic process"/>
    <property type="evidence" value="ECO:0007669"/>
    <property type="project" value="UniProtKB-UniRule"/>
</dbReference>
<comment type="subcellular location">
    <subcellularLocation>
        <location evidence="2">Cytoplasm</location>
    </subcellularLocation>
</comment>
<gene>
    <name evidence="2 3" type="primary">dtd</name>
    <name evidence="3" type="ORF">PXH66_11340</name>
</gene>
<dbReference type="GO" id="GO:0051500">
    <property type="term" value="F:D-tyrosyl-tRNA(Tyr) deacylase activity"/>
    <property type="evidence" value="ECO:0007669"/>
    <property type="project" value="TreeGrafter"/>
</dbReference>
<evidence type="ECO:0000313" key="3">
    <source>
        <dbReference type="EMBL" id="WED67443.1"/>
    </source>
</evidence>
<dbReference type="Gene3D" id="3.50.80.10">
    <property type="entry name" value="D-tyrosyl-tRNA(Tyr) deacylase"/>
    <property type="match status" value="1"/>
</dbReference>
<dbReference type="RefSeq" id="WP_330931598.1">
    <property type="nucleotide sequence ID" value="NZ_CP119075.1"/>
</dbReference>
<dbReference type="InterPro" id="IPR003732">
    <property type="entry name" value="Daa-tRNA_deacyls_DTD"/>
</dbReference>
<dbReference type="PANTHER" id="PTHR10472:SF5">
    <property type="entry name" value="D-AMINOACYL-TRNA DEACYLASE 1"/>
    <property type="match status" value="1"/>
</dbReference>
<evidence type="ECO:0000256" key="1">
    <source>
        <dbReference type="ARBA" id="ARBA00009673"/>
    </source>
</evidence>
<comment type="similarity">
    <text evidence="1 2">Belongs to the DTD family.</text>
</comment>
<protein>
    <recommendedName>
        <fullName evidence="2">D-aminoacyl-tRNA deacylase</fullName>
        <shortName evidence="2">DTD</shortName>
        <ecNumber evidence="2">3.1.1.96</ecNumber>
    </recommendedName>
    <alternativeName>
        <fullName evidence="2">Gly-tRNA(Ala) deacylase</fullName>
        <ecNumber evidence="2">3.1.1.-</ecNumber>
    </alternativeName>
</protein>
<dbReference type="Pfam" id="PF02580">
    <property type="entry name" value="Tyr_Deacylase"/>
    <property type="match status" value="1"/>
</dbReference>
<dbReference type="EC" id="3.1.1.-" evidence="2"/>
<dbReference type="GO" id="GO:0043908">
    <property type="term" value="F:Ser(Gly)-tRNA(Ala) hydrolase activity"/>
    <property type="evidence" value="ECO:0007669"/>
    <property type="project" value="UniProtKB-UniRule"/>
</dbReference>
<evidence type="ECO:0000313" key="4">
    <source>
        <dbReference type="Proteomes" id="UP001218638"/>
    </source>
</evidence>
<comment type="domain">
    <text evidence="2">A Gly-cisPro motif from one monomer fits into the active site of the other monomer to allow specific chiral rejection of L-amino acids.</text>
</comment>
<dbReference type="EC" id="3.1.1.96" evidence="2"/>
<comment type="subunit">
    <text evidence="2">Homodimer.</text>
</comment>
<dbReference type="GO" id="GO:0005737">
    <property type="term" value="C:cytoplasm"/>
    <property type="evidence" value="ECO:0007669"/>
    <property type="project" value="UniProtKB-SubCell"/>
</dbReference>
<keyword evidence="2" id="KW-0963">Cytoplasm</keyword>
<dbReference type="EMBL" id="CP119075">
    <property type="protein sequence ID" value="WED67443.1"/>
    <property type="molecule type" value="Genomic_DNA"/>
</dbReference>
<dbReference type="NCBIfam" id="TIGR00256">
    <property type="entry name" value="D-aminoacyl-tRNA deacylase"/>
    <property type="match status" value="1"/>
</dbReference>
<accession>A0AAF0CSX0</accession>
<feature type="short sequence motif" description="Gly-cisPro motif, important for rejection of L-amino acids" evidence="2">
    <location>
        <begin position="139"/>
        <end position="140"/>
    </location>
</feature>
<keyword evidence="4" id="KW-1185">Reference proteome</keyword>
<dbReference type="AlphaFoldDB" id="A0AAF0CSX0"/>
<dbReference type="KEGG" id="slom:PXH66_11340"/>
<comment type="function">
    <text evidence="2">An aminoacyl-tRNA editing enzyme that deacylates mischarged D-aminoacyl-tRNAs. Also deacylates mischarged glycyl-tRNA(Ala), protecting cells against glycine mischarging by AlaRS. Acts via tRNA-based rather than protein-based catalysis; rejects L-amino acids rather than detecting D-amino acids in the active site. By recycling D-aminoacyl-tRNA to D-amino acids and free tRNA molecules, this enzyme counteracts the toxicity associated with the formation of D-aminoacyl-tRNA entities in vivo and helps enforce protein L-homochirality.</text>
</comment>
<name>A0AAF0CSX0_9BACT</name>
<dbReference type="HAMAP" id="MF_00518">
    <property type="entry name" value="Deacylase_Dtd"/>
    <property type="match status" value="1"/>
</dbReference>
<comment type="catalytic activity">
    <reaction evidence="2">
        <text>a D-aminoacyl-tRNA + H2O = a tRNA + a D-alpha-amino acid + H(+)</text>
        <dbReference type="Rhea" id="RHEA:13953"/>
        <dbReference type="Rhea" id="RHEA-COMP:10123"/>
        <dbReference type="Rhea" id="RHEA-COMP:10124"/>
        <dbReference type="ChEBI" id="CHEBI:15377"/>
        <dbReference type="ChEBI" id="CHEBI:15378"/>
        <dbReference type="ChEBI" id="CHEBI:59871"/>
        <dbReference type="ChEBI" id="CHEBI:78442"/>
        <dbReference type="ChEBI" id="CHEBI:79333"/>
        <dbReference type="EC" id="3.1.1.96"/>
    </reaction>
</comment>
<proteinExistence type="inferred from homology"/>
<keyword evidence="2" id="KW-0820">tRNA-binding</keyword>
<reference evidence="3" key="1">
    <citation type="submission" date="2023-03" db="EMBL/GenBank/DDBJ databases">
        <title>Lomoglobus Profundus gen. nov., sp. nov., a novel member of the phylum Verrucomicrobia, isolated from deep-marine sediment of South China Sea.</title>
        <authorList>
            <person name="Ahmad T."/>
            <person name="Ishaq S.E."/>
            <person name="Wang F."/>
        </authorList>
    </citation>
    <scope>NUCLEOTIDE SEQUENCE</scope>
    <source>
        <strain evidence="3">LMO-M01</strain>
    </source>
</reference>
<dbReference type="InterPro" id="IPR023509">
    <property type="entry name" value="DTD-like_sf"/>
</dbReference>
<comment type="catalytic activity">
    <reaction evidence="2">
        <text>glycyl-tRNA(Ala) + H2O = tRNA(Ala) + glycine + H(+)</text>
        <dbReference type="Rhea" id="RHEA:53744"/>
        <dbReference type="Rhea" id="RHEA-COMP:9657"/>
        <dbReference type="Rhea" id="RHEA-COMP:13640"/>
        <dbReference type="ChEBI" id="CHEBI:15377"/>
        <dbReference type="ChEBI" id="CHEBI:15378"/>
        <dbReference type="ChEBI" id="CHEBI:57305"/>
        <dbReference type="ChEBI" id="CHEBI:78442"/>
        <dbReference type="ChEBI" id="CHEBI:78522"/>
    </reaction>
</comment>
<dbReference type="FunFam" id="3.50.80.10:FF:000001">
    <property type="entry name" value="D-aminoacyl-tRNA deacylase"/>
    <property type="match status" value="1"/>
</dbReference>
<dbReference type="GO" id="GO:0106026">
    <property type="term" value="F:Gly-tRNA(Ala) deacylase activity"/>
    <property type="evidence" value="ECO:0007669"/>
    <property type="project" value="UniProtKB-UniRule"/>
</dbReference>
<dbReference type="PANTHER" id="PTHR10472">
    <property type="entry name" value="D-TYROSYL-TRNA TYR DEACYLASE"/>
    <property type="match status" value="1"/>
</dbReference>
<keyword evidence="2" id="KW-0694">RNA-binding</keyword>
<sequence length="151" mass="16129">MRVVIQRVTEASVTIGPSIAGEIGPGLLIFLGVGREDTAEDGRWLAEKIAKLRIFPDADGNMNRSLLDTGGQALVVSQFTLHARTRKGTRPSFNDAAPPAVAAPLYDTFKTQLQTALGNRPVAAGEFGAMMAVRLLNDGPVTIIIDTKQKD</sequence>
<organism evidence="3 4">
    <name type="scientific">Synoicihabitans lomoniglobus</name>
    <dbReference type="NCBI Taxonomy" id="2909285"/>
    <lineage>
        <taxon>Bacteria</taxon>
        <taxon>Pseudomonadati</taxon>
        <taxon>Verrucomicrobiota</taxon>
        <taxon>Opitutia</taxon>
        <taxon>Opitutales</taxon>
        <taxon>Opitutaceae</taxon>
        <taxon>Synoicihabitans</taxon>
    </lineage>
</organism>
<evidence type="ECO:0000256" key="2">
    <source>
        <dbReference type="HAMAP-Rule" id="MF_00518"/>
    </source>
</evidence>
<keyword evidence="2 3" id="KW-0378">Hydrolase</keyword>